<dbReference type="Proteomes" id="UP000001077">
    <property type="component" value="Unassembled WGS sequence"/>
</dbReference>
<reference evidence="8 9" key="1">
    <citation type="submission" date="2012-03" db="EMBL/GenBank/DDBJ databases">
        <title>The Genome Sequence of Bartonella rattimassiliensis 15908.</title>
        <authorList>
            <consortium name="The Broad Institute Genome Sequencing Platform"/>
            <consortium name="The Broad Institute Genome Sequencing Center for Infectious Disease"/>
            <person name="Feldgarden M."/>
            <person name="Kirby J."/>
            <person name="Kosoy M."/>
            <person name="Birtles R."/>
            <person name="Probert W.S."/>
            <person name="Chiaraviglio L."/>
            <person name="Young S.K."/>
            <person name="Zeng Q."/>
            <person name="Gargeya S."/>
            <person name="Fitzgerald M."/>
            <person name="Haas B."/>
            <person name="Abouelleil A."/>
            <person name="Alvarado L."/>
            <person name="Arachchi H.M."/>
            <person name="Berlin A."/>
            <person name="Chapman S.B."/>
            <person name="Gearin G."/>
            <person name="Goldberg J."/>
            <person name="Griggs A."/>
            <person name="Gujja S."/>
            <person name="Hansen M."/>
            <person name="Heiman D."/>
            <person name="Howarth C."/>
            <person name="Larimer J."/>
            <person name="Lui A."/>
            <person name="MacDonald P.J.P."/>
            <person name="McCowen C."/>
            <person name="Montmayeur A."/>
            <person name="Murphy C."/>
            <person name="Neiman D."/>
            <person name="Pearson M."/>
            <person name="Priest M."/>
            <person name="Roberts A."/>
            <person name="Saif S."/>
            <person name="Shea T."/>
            <person name="Sisk P."/>
            <person name="Stolte C."/>
            <person name="Sykes S."/>
            <person name="Wortman J."/>
            <person name="Nusbaum C."/>
            <person name="Birren B."/>
        </authorList>
    </citation>
    <scope>NUCLEOTIDE SEQUENCE [LARGE SCALE GENOMIC DNA]</scope>
    <source>
        <strain evidence="8 9">15908</strain>
    </source>
</reference>
<gene>
    <name evidence="8" type="ORF">MCY_00137</name>
</gene>
<dbReference type="InterPro" id="IPR001915">
    <property type="entry name" value="Peptidase_M48"/>
</dbReference>
<sequence length="555" mass="62605">MRAIFINNNRDIAKRTLTLQACLTQIHATKIQMRFAKLHRRNNVHREPMHSIFQRNFLLGSLLRRATFISLILLLSACHTPLSQNDKLSSTSSKTIKSINNNNINNIYVTLSDLQHPRILQMYGGAYYDAKLEHLLAKIVRKLTIASYNFHQSYFVTILNSESVNAFALPNGSIYITRGMLALANDSSEVAAILAHEIAHIRANHGILRLQKETELKMTNPVTPRLVSSLGKKLHTPIHNKQQLAQFSRNQELEADSLALEMLQQAGYDPFASPRFLQTMESYSAFHNISGTQNASLDFLASHPTTPQRIQLAIEKAHKISKENSKIIDRDSFLTSIDGMIFGGDFYTGFVRNNQFIHPQLRIAFSVPNNFTIEYSAHTVWASGPDKIAIRFDAIPHPAGISASDYLKSGRIIGLDQSSIRPIIIQGLPHQGFQSPNLLGAHAHATNDQWQFDVVVILFNNHIFRFLTAAPHNSQNFTEITKKILQSFHFLSSSQLQKLKPLKIRIVRVKQGENVANLANKMQHTPHKEKLFRILNALSPTQTLRAGTKVKIITE</sequence>
<dbReference type="PANTHER" id="PTHR22726:SF1">
    <property type="entry name" value="METALLOENDOPEPTIDASE OMA1, MITOCHONDRIAL"/>
    <property type="match status" value="1"/>
</dbReference>
<dbReference type="OrthoDB" id="9810445at2"/>
<dbReference type="AlphaFoldDB" id="J0ZHN9"/>
<comment type="caution">
    <text evidence="8">The sequence shown here is derived from an EMBL/GenBank/DDBJ whole genome shotgun (WGS) entry which is preliminary data.</text>
</comment>
<name>J0ZHN9_9HYPH</name>
<evidence type="ECO:0000313" key="8">
    <source>
        <dbReference type="EMBL" id="EJF87683.1"/>
    </source>
</evidence>
<evidence type="ECO:0000256" key="6">
    <source>
        <dbReference type="ARBA" id="ARBA00023049"/>
    </source>
</evidence>
<dbReference type="EMBL" id="AILY01000006">
    <property type="protein sequence ID" value="EJF87683.1"/>
    <property type="molecule type" value="Genomic_DNA"/>
</dbReference>
<dbReference type="Gene3D" id="3.30.2010.10">
    <property type="entry name" value="Metalloproteases ('zincins'), catalytic domain"/>
    <property type="match status" value="1"/>
</dbReference>
<dbReference type="InterPro" id="IPR051156">
    <property type="entry name" value="Mito/Outer_Membr_Metalloprot"/>
</dbReference>
<comment type="cofactor">
    <cofactor evidence="1">
        <name>Zn(2+)</name>
        <dbReference type="ChEBI" id="CHEBI:29105"/>
    </cofactor>
</comment>
<feature type="domain" description="Peptidase M48" evidence="7">
    <location>
        <begin position="136"/>
        <end position="311"/>
    </location>
</feature>
<dbReference type="GO" id="GO:0051603">
    <property type="term" value="P:proteolysis involved in protein catabolic process"/>
    <property type="evidence" value="ECO:0007669"/>
    <property type="project" value="TreeGrafter"/>
</dbReference>
<evidence type="ECO:0000256" key="2">
    <source>
        <dbReference type="ARBA" id="ARBA00022670"/>
    </source>
</evidence>
<accession>J0ZHN9</accession>
<keyword evidence="4" id="KW-0378">Hydrolase</keyword>
<organism evidence="8 9">
    <name type="scientific">Bartonella rattimassiliensis 15908</name>
    <dbReference type="NCBI Taxonomy" id="1094556"/>
    <lineage>
        <taxon>Bacteria</taxon>
        <taxon>Pseudomonadati</taxon>
        <taxon>Pseudomonadota</taxon>
        <taxon>Alphaproteobacteria</taxon>
        <taxon>Hyphomicrobiales</taxon>
        <taxon>Bartonellaceae</taxon>
        <taxon>Bartonella</taxon>
    </lineage>
</organism>
<protein>
    <recommendedName>
        <fullName evidence="7">Peptidase M48 domain-containing protein</fullName>
    </recommendedName>
</protein>
<keyword evidence="3" id="KW-0479">Metal-binding</keyword>
<dbReference type="GO" id="GO:0016020">
    <property type="term" value="C:membrane"/>
    <property type="evidence" value="ECO:0007669"/>
    <property type="project" value="TreeGrafter"/>
</dbReference>
<dbReference type="PANTHER" id="PTHR22726">
    <property type="entry name" value="METALLOENDOPEPTIDASE OMA1"/>
    <property type="match status" value="1"/>
</dbReference>
<dbReference type="HOGENOM" id="CLU_029002_5_1_5"/>
<keyword evidence="5" id="KW-0862">Zinc</keyword>
<dbReference type="PATRIC" id="fig|1094556.3.peg.196"/>
<dbReference type="GO" id="GO:0004222">
    <property type="term" value="F:metalloendopeptidase activity"/>
    <property type="evidence" value="ECO:0007669"/>
    <property type="project" value="InterPro"/>
</dbReference>
<keyword evidence="2" id="KW-0645">Protease</keyword>
<proteinExistence type="predicted"/>
<dbReference type="eggNOG" id="COG4784">
    <property type="taxonomic scope" value="Bacteria"/>
</dbReference>
<evidence type="ECO:0000256" key="1">
    <source>
        <dbReference type="ARBA" id="ARBA00001947"/>
    </source>
</evidence>
<evidence type="ECO:0000256" key="4">
    <source>
        <dbReference type="ARBA" id="ARBA00022801"/>
    </source>
</evidence>
<evidence type="ECO:0000256" key="5">
    <source>
        <dbReference type="ARBA" id="ARBA00022833"/>
    </source>
</evidence>
<dbReference type="GO" id="GO:0046872">
    <property type="term" value="F:metal ion binding"/>
    <property type="evidence" value="ECO:0007669"/>
    <property type="project" value="UniProtKB-KW"/>
</dbReference>
<dbReference type="STRING" id="1094556.MCY_00137"/>
<keyword evidence="6" id="KW-0482">Metalloprotease</keyword>
<dbReference type="Pfam" id="PF01435">
    <property type="entry name" value="Peptidase_M48"/>
    <property type="match status" value="1"/>
</dbReference>
<evidence type="ECO:0000256" key="3">
    <source>
        <dbReference type="ARBA" id="ARBA00022723"/>
    </source>
</evidence>
<evidence type="ECO:0000313" key="9">
    <source>
        <dbReference type="Proteomes" id="UP000001077"/>
    </source>
</evidence>
<dbReference type="CDD" id="cd07324">
    <property type="entry name" value="M48C_Oma1-like"/>
    <property type="match status" value="1"/>
</dbReference>
<evidence type="ECO:0000259" key="7">
    <source>
        <dbReference type="Pfam" id="PF01435"/>
    </source>
</evidence>
<keyword evidence="9" id="KW-1185">Reference proteome</keyword>